<reference evidence="1" key="1">
    <citation type="journal article" date="2014" name="Front. Microbiol.">
        <title>High frequency of phylogenetically diverse reductive dehalogenase-homologous genes in deep subseafloor sedimentary metagenomes.</title>
        <authorList>
            <person name="Kawai M."/>
            <person name="Futagami T."/>
            <person name="Toyoda A."/>
            <person name="Takaki Y."/>
            <person name="Nishi S."/>
            <person name="Hori S."/>
            <person name="Arai W."/>
            <person name="Tsubouchi T."/>
            <person name="Morono Y."/>
            <person name="Uchiyama I."/>
            <person name="Ito T."/>
            <person name="Fujiyama A."/>
            <person name="Inagaki F."/>
            <person name="Takami H."/>
        </authorList>
    </citation>
    <scope>NUCLEOTIDE SEQUENCE</scope>
    <source>
        <strain evidence="1">Expedition CK06-06</strain>
    </source>
</reference>
<protein>
    <submittedName>
        <fullName evidence="1">Uncharacterized protein</fullName>
    </submittedName>
</protein>
<proteinExistence type="predicted"/>
<dbReference type="AlphaFoldDB" id="X0YG51"/>
<dbReference type="EMBL" id="BARS01058342">
    <property type="protein sequence ID" value="GAG47603.1"/>
    <property type="molecule type" value="Genomic_DNA"/>
</dbReference>
<evidence type="ECO:0000313" key="1">
    <source>
        <dbReference type="EMBL" id="GAG47603.1"/>
    </source>
</evidence>
<sequence>IAKRKATVKTAKTAPIKTDAENENSTISTASLDKNETIETEVIAKDEPKATRKVGCKKFFPTVGMTLTVPCE</sequence>
<name>X0YG51_9ZZZZ</name>
<organism evidence="1">
    <name type="scientific">marine sediment metagenome</name>
    <dbReference type="NCBI Taxonomy" id="412755"/>
    <lineage>
        <taxon>unclassified sequences</taxon>
        <taxon>metagenomes</taxon>
        <taxon>ecological metagenomes</taxon>
    </lineage>
</organism>
<comment type="caution">
    <text evidence="1">The sequence shown here is derived from an EMBL/GenBank/DDBJ whole genome shotgun (WGS) entry which is preliminary data.</text>
</comment>
<gene>
    <name evidence="1" type="ORF">S01H1_85128</name>
</gene>
<accession>X0YG51</accession>
<feature type="non-terminal residue" evidence="1">
    <location>
        <position position="1"/>
    </location>
</feature>